<dbReference type="RefSeq" id="WP_307465495.1">
    <property type="nucleotide sequence ID" value="NZ_JAURUR010000003.1"/>
</dbReference>
<dbReference type="SUPFAM" id="SSF52777">
    <property type="entry name" value="CoA-dependent acyltransferases"/>
    <property type="match status" value="2"/>
</dbReference>
<dbReference type="EMBL" id="JAURUR010000003">
    <property type="protein sequence ID" value="MDP9764137.1"/>
    <property type="molecule type" value="Genomic_DNA"/>
</dbReference>
<organism evidence="2 3">
    <name type="scientific">Deinococcus enclensis</name>
    <dbReference type="NCBI Taxonomy" id="1049582"/>
    <lineage>
        <taxon>Bacteria</taxon>
        <taxon>Thermotogati</taxon>
        <taxon>Deinococcota</taxon>
        <taxon>Deinococci</taxon>
        <taxon>Deinococcales</taxon>
        <taxon>Deinococcaceae</taxon>
        <taxon>Deinococcus</taxon>
    </lineage>
</organism>
<protein>
    <recommendedName>
        <fullName evidence="1">Condensation domain-containing protein</fullName>
    </recommendedName>
</protein>
<dbReference type="PANTHER" id="PTHR45527:SF14">
    <property type="entry name" value="PLIPASTATIN SYNTHASE SUBUNIT B"/>
    <property type="match status" value="1"/>
</dbReference>
<dbReference type="PANTHER" id="PTHR45527">
    <property type="entry name" value="NONRIBOSOMAL PEPTIDE SYNTHETASE"/>
    <property type="match status" value="1"/>
</dbReference>
<sequence>MTPVELTQAQQGLWAEYRADPQDTGQHIAEQLEFHGPLDAARLLDAVARMLGEVPVLHARFEARGDGAVQHLGAVPVRPAALRDLRGHPHPDRAAGEETQALLDTPFALEDGELYRHALFLLGPERARWVLVTHHITLDGYGLTLCLERLAVQYRGETLPSSFGALPPVLEAEAAYEGSADRAADGAALRALYGGIPHVPAPLLDLGLRRGHRAAGQLPAALVRQLHEQAAALQVGWPALLFALSAAFWRAHSGERQVVLAVPVMGRLGHPSARVPCMVMNLAPLRLDVAPGQTLRTLAGQAQAALGPLRRHGRYRYEHLWADLNGHRLFGPEVNVIPFRRPLDFGPDLRVNTATLASGPVEDLALSFTAGRDALHLTLDGHPALYSAAAVHALHGGLQAALARGLDRPDAPVEALWPAEVTG</sequence>
<dbReference type="Gene3D" id="3.30.559.10">
    <property type="entry name" value="Chloramphenicol acetyltransferase-like domain"/>
    <property type="match status" value="1"/>
</dbReference>
<name>A0ABT9MC22_9DEIO</name>
<dbReference type="Pfam" id="PF00668">
    <property type="entry name" value="Condensation"/>
    <property type="match status" value="1"/>
</dbReference>
<gene>
    <name evidence="2" type="ORF">QO006_001562</name>
</gene>
<comment type="caution">
    <text evidence="2">The sequence shown here is derived from an EMBL/GenBank/DDBJ whole genome shotgun (WGS) entry which is preliminary data.</text>
</comment>
<evidence type="ECO:0000259" key="1">
    <source>
        <dbReference type="Pfam" id="PF00668"/>
    </source>
</evidence>
<evidence type="ECO:0000313" key="3">
    <source>
        <dbReference type="Proteomes" id="UP001232163"/>
    </source>
</evidence>
<evidence type="ECO:0000313" key="2">
    <source>
        <dbReference type="EMBL" id="MDP9764137.1"/>
    </source>
</evidence>
<reference evidence="2 3" key="1">
    <citation type="submission" date="2023-07" db="EMBL/GenBank/DDBJ databases">
        <title>Genomic Encyclopedia of Type Strains, Phase IV (KMG-IV): sequencing the most valuable type-strain genomes for metagenomic binning, comparative biology and taxonomic classification.</title>
        <authorList>
            <person name="Goeker M."/>
        </authorList>
    </citation>
    <scope>NUCLEOTIDE SEQUENCE [LARGE SCALE GENOMIC DNA]</scope>
    <source>
        <strain evidence="2 3">NIO-1023</strain>
    </source>
</reference>
<feature type="domain" description="Condensation" evidence="1">
    <location>
        <begin position="4"/>
        <end position="416"/>
    </location>
</feature>
<proteinExistence type="predicted"/>
<dbReference type="InterPro" id="IPR001242">
    <property type="entry name" value="Condensation_dom"/>
</dbReference>
<dbReference type="Gene3D" id="3.30.559.30">
    <property type="entry name" value="Nonribosomal peptide synthetase, condensation domain"/>
    <property type="match status" value="1"/>
</dbReference>
<keyword evidence="3" id="KW-1185">Reference proteome</keyword>
<accession>A0ABT9MC22</accession>
<dbReference type="Proteomes" id="UP001232163">
    <property type="component" value="Unassembled WGS sequence"/>
</dbReference>
<dbReference type="InterPro" id="IPR023213">
    <property type="entry name" value="CAT-like_dom_sf"/>
</dbReference>